<keyword evidence="5" id="KW-0808">Transferase</keyword>
<dbReference type="Proteomes" id="UP000055060">
    <property type="component" value="Unassembled WGS sequence"/>
</dbReference>
<dbReference type="SUPFAM" id="SSF158472">
    <property type="entry name" value="HAMP domain-like"/>
    <property type="match status" value="1"/>
</dbReference>
<evidence type="ECO:0000256" key="9">
    <source>
        <dbReference type="ARBA" id="ARBA00023012"/>
    </source>
</evidence>
<dbReference type="GO" id="GO:0000155">
    <property type="term" value="F:phosphorelay sensor kinase activity"/>
    <property type="evidence" value="ECO:0007669"/>
    <property type="project" value="InterPro"/>
</dbReference>
<keyword evidence="4" id="KW-0597">Phosphoprotein</keyword>
<dbReference type="InterPro" id="IPR036097">
    <property type="entry name" value="HisK_dim/P_sf"/>
</dbReference>
<dbReference type="STRING" id="360412.LARV_03473"/>
<evidence type="ECO:0000259" key="13">
    <source>
        <dbReference type="PROSITE" id="PS50109"/>
    </source>
</evidence>
<sequence length="469" mass="50967">MKRSLQGKLIFSYLVVALITVLVVSALIRLTSGQSLMNLVVEQQTASLKEAVQTYYAANGSLDDFIEYYTQFNPGGAPNSAQQPGNPPQQQQPNQSHDIRGLHGLVDTQYRALLPTLGYDVGQIVPADKVQNAVAVEVDGKTVAWILPDTKFQFKLNSEEELFLQRTTLAIGLAALAGVLVAVGMGFFLSRRLIKPIRRLTQASQALSSGDLQQQVPVTSQDELGQLTTTFNTMSADLFKADQQRKRMTADITHDLSTPLQIISGYIEMLEGGEVTLTPKRIEIIKTEIEHLRRLVGDLTTLSQVEAGGLEIQLAPVQLPDLLERVYLAYQPIAARQGVEIKLDCAQELPVIRIDEGRMLQVLKNLVENALRYTPQGGEIRLGAELQADHIQISVRDSGAGIDAEDLPYVFDRFYRADKSRGGSSGKMGLGLAICKALVTAQGGTISAESAGKDQGTTMTLTFSIASGG</sequence>
<name>A0A0S7BP22_9CHLR</name>
<dbReference type="Gene3D" id="1.10.287.130">
    <property type="match status" value="1"/>
</dbReference>
<dbReference type="InterPro" id="IPR036890">
    <property type="entry name" value="HATPase_C_sf"/>
</dbReference>
<evidence type="ECO:0000256" key="11">
    <source>
        <dbReference type="SAM" id="MobiDB-lite"/>
    </source>
</evidence>
<dbReference type="GO" id="GO:0005886">
    <property type="term" value="C:plasma membrane"/>
    <property type="evidence" value="ECO:0007669"/>
    <property type="project" value="TreeGrafter"/>
</dbReference>
<dbReference type="Pfam" id="PF00672">
    <property type="entry name" value="HAMP"/>
    <property type="match status" value="1"/>
</dbReference>
<keyword evidence="6 12" id="KW-0812">Transmembrane</keyword>
<dbReference type="RefSeq" id="WP_075074843.1">
    <property type="nucleotide sequence ID" value="NZ_DF967972.1"/>
</dbReference>
<keyword evidence="7 15" id="KW-0418">Kinase</keyword>
<evidence type="ECO:0000256" key="3">
    <source>
        <dbReference type="ARBA" id="ARBA00012438"/>
    </source>
</evidence>
<dbReference type="InterPro" id="IPR050428">
    <property type="entry name" value="TCS_sensor_his_kinase"/>
</dbReference>
<feature type="compositionally biased region" description="Low complexity" evidence="11">
    <location>
        <begin position="77"/>
        <end position="96"/>
    </location>
</feature>
<dbReference type="PROSITE" id="PS50109">
    <property type="entry name" value="HIS_KIN"/>
    <property type="match status" value="1"/>
</dbReference>
<feature type="transmembrane region" description="Helical" evidence="12">
    <location>
        <begin position="169"/>
        <end position="189"/>
    </location>
</feature>
<evidence type="ECO:0000256" key="6">
    <source>
        <dbReference type="ARBA" id="ARBA00022692"/>
    </source>
</evidence>
<dbReference type="SMART" id="SM00387">
    <property type="entry name" value="HATPase_c"/>
    <property type="match status" value="1"/>
</dbReference>
<dbReference type="EC" id="2.7.13.3" evidence="3"/>
<reference evidence="15" key="1">
    <citation type="submission" date="2015-07" db="EMBL/GenBank/DDBJ databases">
        <title>Draft Genome Sequences of Anaerolinea thermolimosa IMO-1, Bellilinea caldifistulae GOMI-1, Leptolinea tardivitalis YMTK-2, Levilinea saccharolytica KIBI-1,Longilinea arvoryzae KOME-1, Previously Described as Members of the Anaerolineaceae (Chloroflexi).</title>
        <authorList>
            <person name="Sekiguchi Y."/>
            <person name="Ohashi A."/>
            <person name="Matsuura N."/>
            <person name="Tourlousse M.D."/>
        </authorList>
    </citation>
    <scope>NUCLEOTIDE SEQUENCE [LARGE SCALE GENOMIC DNA]</scope>
    <source>
        <strain evidence="15">KOME-1</strain>
    </source>
</reference>
<evidence type="ECO:0000313" key="15">
    <source>
        <dbReference type="EMBL" id="GAP15681.1"/>
    </source>
</evidence>
<dbReference type="PROSITE" id="PS50885">
    <property type="entry name" value="HAMP"/>
    <property type="match status" value="1"/>
</dbReference>
<dbReference type="SUPFAM" id="SSF55874">
    <property type="entry name" value="ATPase domain of HSP90 chaperone/DNA topoisomerase II/histidine kinase"/>
    <property type="match status" value="1"/>
</dbReference>
<evidence type="ECO:0000256" key="12">
    <source>
        <dbReference type="SAM" id="Phobius"/>
    </source>
</evidence>
<dbReference type="OrthoDB" id="9800372at2"/>
<dbReference type="EMBL" id="DF967972">
    <property type="protein sequence ID" value="GAP15681.1"/>
    <property type="molecule type" value="Genomic_DNA"/>
</dbReference>
<dbReference type="PANTHER" id="PTHR45436">
    <property type="entry name" value="SENSOR HISTIDINE KINASE YKOH"/>
    <property type="match status" value="1"/>
</dbReference>
<feature type="domain" description="HAMP" evidence="14">
    <location>
        <begin position="191"/>
        <end position="243"/>
    </location>
</feature>
<evidence type="ECO:0000259" key="14">
    <source>
        <dbReference type="PROSITE" id="PS50885"/>
    </source>
</evidence>
<protein>
    <recommendedName>
        <fullName evidence="3">histidine kinase</fullName>
        <ecNumber evidence="3">2.7.13.3</ecNumber>
    </recommendedName>
</protein>
<proteinExistence type="predicted"/>
<dbReference type="Pfam" id="PF00512">
    <property type="entry name" value="HisKA"/>
    <property type="match status" value="1"/>
</dbReference>
<dbReference type="PRINTS" id="PR00344">
    <property type="entry name" value="BCTRLSENSOR"/>
</dbReference>
<dbReference type="CDD" id="cd06225">
    <property type="entry name" value="HAMP"/>
    <property type="match status" value="1"/>
</dbReference>
<evidence type="ECO:0000313" key="16">
    <source>
        <dbReference type="Proteomes" id="UP000055060"/>
    </source>
</evidence>
<evidence type="ECO:0000256" key="4">
    <source>
        <dbReference type="ARBA" id="ARBA00022553"/>
    </source>
</evidence>
<feature type="domain" description="Histidine kinase" evidence="13">
    <location>
        <begin position="251"/>
        <end position="467"/>
    </location>
</feature>
<dbReference type="SMART" id="SM00304">
    <property type="entry name" value="HAMP"/>
    <property type="match status" value="1"/>
</dbReference>
<dbReference type="SUPFAM" id="SSF47384">
    <property type="entry name" value="Homodimeric domain of signal transducing histidine kinase"/>
    <property type="match status" value="1"/>
</dbReference>
<keyword evidence="9" id="KW-0902">Two-component regulatory system</keyword>
<organism evidence="15">
    <name type="scientific">Longilinea arvoryzae</name>
    <dbReference type="NCBI Taxonomy" id="360412"/>
    <lineage>
        <taxon>Bacteria</taxon>
        <taxon>Bacillati</taxon>
        <taxon>Chloroflexota</taxon>
        <taxon>Anaerolineae</taxon>
        <taxon>Anaerolineales</taxon>
        <taxon>Anaerolineaceae</taxon>
        <taxon>Longilinea</taxon>
    </lineage>
</organism>
<accession>A0A0S7BP22</accession>
<dbReference type="Pfam" id="PF02518">
    <property type="entry name" value="HATPase_c"/>
    <property type="match status" value="1"/>
</dbReference>
<dbReference type="Gene3D" id="3.30.565.10">
    <property type="entry name" value="Histidine kinase-like ATPase, C-terminal domain"/>
    <property type="match status" value="1"/>
</dbReference>
<dbReference type="SMART" id="SM00388">
    <property type="entry name" value="HisKA"/>
    <property type="match status" value="1"/>
</dbReference>
<evidence type="ECO:0000256" key="2">
    <source>
        <dbReference type="ARBA" id="ARBA00004370"/>
    </source>
</evidence>
<keyword evidence="10 12" id="KW-0472">Membrane</keyword>
<dbReference type="InterPro" id="IPR003594">
    <property type="entry name" value="HATPase_dom"/>
</dbReference>
<evidence type="ECO:0000256" key="10">
    <source>
        <dbReference type="ARBA" id="ARBA00023136"/>
    </source>
</evidence>
<evidence type="ECO:0000256" key="8">
    <source>
        <dbReference type="ARBA" id="ARBA00022989"/>
    </source>
</evidence>
<evidence type="ECO:0000256" key="7">
    <source>
        <dbReference type="ARBA" id="ARBA00022777"/>
    </source>
</evidence>
<comment type="catalytic activity">
    <reaction evidence="1">
        <text>ATP + protein L-histidine = ADP + protein N-phospho-L-histidine.</text>
        <dbReference type="EC" id="2.7.13.3"/>
    </reaction>
</comment>
<dbReference type="InterPro" id="IPR004358">
    <property type="entry name" value="Sig_transdc_His_kin-like_C"/>
</dbReference>
<evidence type="ECO:0000256" key="5">
    <source>
        <dbReference type="ARBA" id="ARBA00022679"/>
    </source>
</evidence>
<gene>
    <name evidence="15" type="ORF">LARV_03473</name>
</gene>
<dbReference type="InterPro" id="IPR005467">
    <property type="entry name" value="His_kinase_dom"/>
</dbReference>
<dbReference type="InterPro" id="IPR003660">
    <property type="entry name" value="HAMP_dom"/>
</dbReference>
<keyword evidence="16" id="KW-1185">Reference proteome</keyword>
<dbReference type="CDD" id="cd00082">
    <property type="entry name" value="HisKA"/>
    <property type="match status" value="1"/>
</dbReference>
<dbReference type="FunFam" id="3.30.565.10:FF:000006">
    <property type="entry name" value="Sensor histidine kinase WalK"/>
    <property type="match status" value="1"/>
</dbReference>
<dbReference type="Gene3D" id="6.10.340.10">
    <property type="match status" value="1"/>
</dbReference>
<keyword evidence="8 12" id="KW-1133">Transmembrane helix</keyword>
<feature type="region of interest" description="Disordered" evidence="11">
    <location>
        <begin position="76"/>
        <end position="97"/>
    </location>
</feature>
<dbReference type="InterPro" id="IPR003661">
    <property type="entry name" value="HisK_dim/P_dom"/>
</dbReference>
<evidence type="ECO:0000256" key="1">
    <source>
        <dbReference type="ARBA" id="ARBA00000085"/>
    </source>
</evidence>
<dbReference type="PANTHER" id="PTHR45436:SF5">
    <property type="entry name" value="SENSOR HISTIDINE KINASE TRCS"/>
    <property type="match status" value="1"/>
</dbReference>
<comment type="subcellular location">
    <subcellularLocation>
        <location evidence="2">Membrane</location>
    </subcellularLocation>
</comment>
<feature type="transmembrane region" description="Helical" evidence="12">
    <location>
        <begin position="9"/>
        <end position="28"/>
    </location>
</feature>
<dbReference type="AlphaFoldDB" id="A0A0S7BP22"/>